<evidence type="ECO:0000259" key="2">
    <source>
        <dbReference type="Pfam" id="PF19263"/>
    </source>
</evidence>
<organism evidence="3 4">
    <name type="scientific">Rhizophagus irregularis</name>
    <dbReference type="NCBI Taxonomy" id="588596"/>
    <lineage>
        <taxon>Eukaryota</taxon>
        <taxon>Fungi</taxon>
        <taxon>Fungi incertae sedis</taxon>
        <taxon>Mucoromycota</taxon>
        <taxon>Glomeromycotina</taxon>
        <taxon>Glomeromycetes</taxon>
        <taxon>Glomerales</taxon>
        <taxon>Glomeraceae</taxon>
        <taxon>Rhizophagus</taxon>
    </lineage>
</organism>
<comment type="caution">
    <text evidence="3">The sequence shown here is derived from an EMBL/GenBank/DDBJ whole genome shotgun (WGS) entry which is preliminary data.</text>
</comment>
<reference evidence="3 4" key="1">
    <citation type="submission" date="2017-10" db="EMBL/GenBank/DDBJ databases">
        <title>Extensive intraspecific genome diversity in a model arbuscular mycorrhizal fungus.</title>
        <authorList>
            <person name="Chen E.C.H."/>
            <person name="Morin E."/>
            <person name="Baudet D."/>
            <person name="Noel J."/>
            <person name="Ndikumana S."/>
            <person name="Charron P."/>
            <person name="St-Onge C."/>
            <person name="Giorgi J."/>
            <person name="Grigoriev I.V."/>
            <person name="Roux C."/>
            <person name="Martin F.M."/>
            <person name="Corradi N."/>
        </authorList>
    </citation>
    <scope>NUCLEOTIDE SEQUENCE [LARGE SCALE GENOMIC DNA]</scope>
    <source>
        <strain evidence="3 4">A1</strain>
    </source>
</reference>
<dbReference type="AlphaFoldDB" id="A0A2N0RPA1"/>
<gene>
    <name evidence="3" type="ORF">RhiirA1_395532</name>
</gene>
<dbReference type="VEuPathDB" id="FungiDB:RhiirFUN_012450"/>
<feature type="region of interest" description="Disordered" evidence="1">
    <location>
        <begin position="426"/>
        <end position="448"/>
    </location>
</feature>
<evidence type="ECO:0000313" key="4">
    <source>
        <dbReference type="Proteomes" id="UP000232688"/>
    </source>
</evidence>
<proteinExistence type="predicted"/>
<reference evidence="3 4" key="2">
    <citation type="submission" date="2017-10" db="EMBL/GenBank/DDBJ databases">
        <title>Genome analyses suggest a sexual origin of heterokaryosis in a supposedly ancient asexual fungus.</title>
        <authorList>
            <person name="Corradi N."/>
            <person name="Sedzielewska K."/>
            <person name="Noel J."/>
            <person name="Charron P."/>
            <person name="Farinelli L."/>
            <person name="Marton T."/>
            <person name="Kruger M."/>
            <person name="Pelin A."/>
            <person name="Brachmann A."/>
            <person name="Corradi N."/>
        </authorList>
    </citation>
    <scope>NUCLEOTIDE SEQUENCE [LARGE SCALE GENOMIC DNA]</scope>
    <source>
        <strain evidence="3 4">A1</strain>
    </source>
</reference>
<dbReference type="Gene3D" id="3.40.50.300">
    <property type="entry name" value="P-loop containing nucleotide triphosphate hydrolases"/>
    <property type="match status" value="1"/>
</dbReference>
<dbReference type="InterPro" id="IPR045455">
    <property type="entry name" value="NrS-1_pol-like_helicase"/>
</dbReference>
<accession>A0A2N0RPA1</accession>
<protein>
    <recommendedName>
        <fullName evidence="2">NrS-1 polymerase-like helicase domain-containing protein</fullName>
    </recommendedName>
</protein>
<dbReference type="VEuPathDB" id="FungiDB:RhiirA1_395532"/>
<dbReference type="InterPro" id="IPR027417">
    <property type="entry name" value="P-loop_NTPase"/>
</dbReference>
<dbReference type="Proteomes" id="UP000232688">
    <property type="component" value="Unassembled WGS sequence"/>
</dbReference>
<feature type="compositionally biased region" description="Basic and acidic residues" evidence="1">
    <location>
        <begin position="431"/>
        <end position="448"/>
    </location>
</feature>
<feature type="domain" description="NrS-1 polymerase-like helicase" evidence="2">
    <location>
        <begin position="120"/>
        <end position="229"/>
    </location>
</feature>
<evidence type="ECO:0000256" key="1">
    <source>
        <dbReference type="SAM" id="MobiDB-lite"/>
    </source>
</evidence>
<dbReference type="VEuPathDB" id="FungiDB:FUN_009393"/>
<evidence type="ECO:0000313" key="3">
    <source>
        <dbReference type="EMBL" id="PKC65137.1"/>
    </source>
</evidence>
<name>A0A2N0RPA1_9GLOM</name>
<dbReference type="Pfam" id="PF19263">
    <property type="entry name" value="DUF5906"/>
    <property type="match status" value="1"/>
</dbReference>
<sequence length="587" mass="66917">MTAQYSIQAQIIPKFGEQKKAFSIDELKWLIVTAKSMSDLNQAKRYLCSYFIPCADPHGVFWWDPDSKSLKHVIDKNIGFLHVLRPISTWCSGDWNLTEYIIKWLAGVSAGRKMYSILYLKSGQGWGKGIITDFIQRSVLGTQLVYKTSDPQTILGSFNAQLQGKVLLLLEEMPTEKSQWNNLYRSLKDKVMSDIMEIHEKYKTPTHYKNFISTIVLTNENAFRVKNDDRHTVFLDVSPSCKGDLEYFKKLGDAMKYLGASEAFYAYLRAIADAYPDFNGNPPPMTTSKQDHIISTLPPLFQFIKDTYLIVKNHINDLPVQEFYRVYTSYCETHHITPLSKINASRILSNELSIKSKKMRIGKTTPQVYSISREDLYKKFLSKNWIHETDEIDIKGIDTDTPEKPASDLKALEKFLAKIYNPANKSQVQEKSAEKKPAPVEEKPTEEKLAPVVHKAAPPILLPYENWKPGGWTLGNEPVSLFSLLDHYDEAQLLDNADPDYFERFIIYIRDAPPAAGGCNGKLNDCLYECLKHIYGTFSKMPKTIKKPEYIKKALGLNRDTPVPVSYMDKVEQLAKSLAINIVGNST</sequence>
<dbReference type="EMBL" id="LLXH01000570">
    <property type="protein sequence ID" value="PKC65137.1"/>
    <property type="molecule type" value="Genomic_DNA"/>
</dbReference>